<comment type="caution">
    <text evidence="1">The sequence shown here is derived from an EMBL/GenBank/DDBJ whole genome shotgun (WGS) entry which is preliminary data.</text>
</comment>
<evidence type="ECO:0000313" key="2">
    <source>
        <dbReference type="Proteomes" id="UP001164539"/>
    </source>
</evidence>
<dbReference type="EMBL" id="CM051394">
    <property type="protein sequence ID" value="KAJ4730258.1"/>
    <property type="molecule type" value="Genomic_DNA"/>
</dbReference>
<gene>
    <name evidence="1" type="ORF">OWV82_002914</name>
</gene>
<keyword evidence="2" id="KW-1185">Reference proteome</keyword>
<dbReference type="Proteomes" id="UP001164539">
    <property type="component" value="Chromosome 1"/>
</dbReference>
<organism evidence="1 2">
    <name type="scientific">Melia azedarach</name>
    <name type="common">Chinaberry tree</name>
    <dbReference type="NCBI Taxonomy" id="155640"/>
    <lineage>
        <taxon>Eukaryota</taxon>
        <taxon>Viridiplantae</taxon>
        <taxon>Streptophyta</taxon>
        <taxon>Embryophyta</taxon>
        <taxon>Tracheophyta</taxon>
        <taxon>Spermatophyta</taxon>
        <taxon>Magnoliopsida</taxon>
        <taxon>eudicotyledons</taxon>
        <taxon>Gunneridae</taxon>
        <taxon>Pentapetalae</taxon>
        <taxon>rosids</taxon>
        <taxon>malvids</taxon>
        <taxon>Sapindales</taxon>
        <taxon>Meliaceae</taxon>
        <taxon>Melia</taxon>
    </lineage>
</organism>
<reference evidence="1 2" key="1">
    <citation type="journal article" date="2023" name="Science">
        <title>Complex scaffold remodeling in plant triterpene biosynthesis.</title>
        <authorList>
            <person name="De La Pena R."/>
            <person name="Hodgson H."/>
            <person name="Liu J.C."/>
            <person name="Stephenson M.J."/>
            <person name="Martin A.C."/>
            <person name="Owen C."/>
            <person name="Harkess A."/>
            <person name="Leebens-Mack J."/>
            <person name="Jimenez L.E."/>
            <person name="Osbourn A."/>
            <person name="Sattely E.S."/>
        </authorList>
    </citation>
    <scope>NUCLEOTIDE SEQUENCE [LARGE SCALE GENOMIC DNA]</scope>
    <source>
        <strain evidence="2">cv. JPN11</strain>
        <tissue evidence="1">Leaf</tissue>
    </source>
</reference>
<protein>
    <submittedName>
        <fullName evidence="1">Ribonuclease E/G-like protein, chloroplastic</fullName>
    </submittedName>
</protein>
<accession>A0ACC1Z416</accession>
<proteinExistence type="predicted"/>
<evidence type="ECO:0000313" key="1">
    <source>
        <dbReference type="EMBL" id="KAJ4730258.1"/>
    </source>
</evidence>
<name>A0ACC1Z416_MELAZ</name>
<sequence>MPHSSFTTELYPPPMERHLLFSARKPTWLLGSYNRFLSPCICHRLLRRNVFSFTFCIRNHNSLTRSPVTSVKKGQSTSPITGLCEIVWTVEADLEAGQLLYITGDPSVLGCWEPDMAILMSPTEHENLWKAEVKIACGANFKYNYFIKGETCASGDVTWRRGPEFSLLVPLKQDKMIVVRDSWMRFNTENLPTHAWGSWIEETNLPVKPSFPVPSRDEDEIVEHLENDSKESEVFLNDLRLMDKLSSYDDITTTATHEDLDSDKAFSERDQPVEEPWLLQPSPFYLVYKNAIKLDMPEEYENEKDEVMISDTDNHNNQDTDSLLPEQMSLTSKEDSVSTIILINSSICTMQRIAVMEDEKLVELLLEPVKSNVQCDSVYLGVVTKLVPHMGGAFVNIGNSRPSLMDIKQNREPFIFPPFRRRPKTQEVSGAASAALEENATTNGKDHAAHNIEVIDDDAQADSQDVLGQFIQNDYEEHDEVDDDFDVSEVLKNVNGSIADYGEAEADFEDFLEGDHHLDDETTNGLFPIISEVSNDSHTSRSQYMNDSQHTFPNENKWLQVQKGTKIIVQVVKEGLGTKGPTLTAYPKLRSRFWILITCCDRIGVSKKITGVERTRLKVIAKTLQPEGFGLTVRTVAAGHPLEELQNDLEGLLSTWKNIMEHAKSAALAADEGVEGAVPVILYRAMGQTLSVVQDYFNEKVKKMVVDSLRTYHEVTNYLQEIAPDLCDRVELYDKRIPLFDKFNIEEEIDNMLSKRVRLPNGGSLVIEQTEALVSIDVNGGHGMFGHGTSKEKAILDVNLAAARQIARELRLRDIGGIIVVDFIDMADDSNKRLVYEEVKKAVERDRSMVKVSELSRHGLMEITRKRVRPSVTFMISEPCTCCHGTGRVEALETSFSKIEQEISRLLAMMEKADPENPKSWPRFILRVDHHMCNYLTSGKRTKLAILSSSLKVWILLKVARGFTRGAFEVKPFTDDKTNENQHQAAISLLRSAEARANNSGKKVTLVPVKKMKAVRK</sequence>